<dbReference type="AlphaFoldDB" id="A0A927BX48"/>
<organism evidence="3 4">
    <name type="scientific">Paenibacillus sabuli</name>
    <dbReference type="NCBI Taxonomy" id="2772509"/>
    <lineage>
        <taxon>Bacteria</taxon>
        <taxon>Bacillati</taxon>
        <taxon>Bacillota</taxon>
        <taxon>Bacilli</taxon>
        <taxon>Bacillales</taxon>
        <taxon>Paenibacillaceae</taxon>
        <taxon>Paenibacillus</taxon>
    </lineage>
</organism>
<dbReference type="EMBL" id="JACXIZ010000070">
    <property type="protein sequence ID" value="MBD2848501.1"/>
    <property type="molecule type" value="Genomic_DNA"/>
</dbReference>
<dbReference type="NCBIfam" id="TIGR02680">
    <property type="entry name" value="TIGR02680 family protein"/>
    <property type="match status" value="1"/>
</dbReference>
<accession>A0A927BX48</accession>
<reference evidence="3" key="1">
    <citation type="submission" date="2020-09" db="EMBL/GenBank/DDBJ databases">
        <title>A novel bacterium of genus Paenibacillus, isolated from South China Sea.</title>
        <authorList>
            <person name="Huang H."/>
            <person name="Mo K."/>
            <person name="Hu Y."/>
        </authorList>
    </citation>
    <scope>NUCLEOTIDE SEQUENCE</scope>
    <source>
        <strain evidence="3">IB182496</strain>
    </source>
</reference>
<dbReference type="Proteomes" id="UP000621560">
    <property type="component" value="Unassembled WGS sequence"/>
</dbReference>
<feature type="non-terminal residue" evidence="3">
    <location>
        <position position="1"/>
    </location>
</feature>
<evidence type="ECO:0000313" key="3">
    <source>
        <dbReference type="EMBL" id="MBD2848501.1"/>
    </source>
</evidence>
<protein>
    <submittedName>
        <fullName evidence="3">TIGR02680 family protein</fullName>
    </submittedName>
</protein>
<feature type="coiled-coil region" evidence="1">
    <location>
        <begin position="307"/>
        <end position="337"/>
    </location>
</feature>
<evidence type="ECO:0000256" key="2">
    <source>
        <dbReference type="SAM" id="MobiDB-lite"/>
    </source>
</evidence>
<dbReference type="SUPFAM" id="SSF52540">
    <property type="entry name" value="P-loop containing nucleoside triphosphate hydrolases"/>
    <property type="match status" value="1"/>
</dbReference>
<sequence>ARSREPEPPRSEARRRTRAGYTAGAGAPLYEACEFLPHIGEAQRAAIELTLLGSGALDAWLRPDGRIAVQGEHDEESWIVPQPIEWGYTLADVLRPTPPAESGLTAAQVEAALRSFAWGEAMEPVEAAAEQGPPVIGTDHYRFGPLAARLDGTSHRAQYIGREARRRFQQAEIARLGEAIAVCDEALAALRAQIGEQEAGLARLERELAAFPLGDESHEALLAAWSAQYEATTRFRLLLEQERKQADQLRVKQQQWSELKQAFIAATAGWTRLKTLRDLQEALRGVGAYLEGMSQLVSDWREYRQHLQEAARCAAEARELAETAELEEERRDELLDKQYGLKVKAEQLRKLMEELGIGDLYSRLSALKTRRRELDAERDRLAQALVEAASRHEVLRERQRVLAEREQDKAEEQERRRRDYFAEWERGLVPETGGRELTGAEDEQGQEQDQGQWLAVCQALTAELERLVGRSARERLSGTVQDHYNASKQLLAEYVLEIEISEAGRITLLSLRDRTRPQQPSALLAELGDHLLEQEHLLSDKDRELFEEIILRSVGKSIRQRIQRAELWLAEMNRLMAERDTSSGLKLQLQWVPRAAQSESELNSDELVQLLRKDAHLLHDDEVERLVGHFRSRVQWAKQGALEEREALRKHIYDMLDYRSWFQFALRYKKGGESNYRELTDARFNVLSGGEKAMSMYIPLFAATYSRYADASAEAPKIISLDEAFAGVDDENIRDLFGLLTEMDFDYMMTSQVLWGCYDTVPRLGICEIYRPKDADFVTVFRYRWDGRLLESVAAAEEGGTS</sequence>
<feature type="compositionally biased region" description="Basic and acidic residues" evidence="2">
    <location>
        <begin position="1"/>
        <end position="14"/>
    </location>
</feature>
<evidence type="ECO:0000313" key="4">
    <source>
        <dbReference type="Proteomes" id="UP000621560"/>
    </source>
</evidence>
<dbReference type="InterPro" id="IPR013496">
    <property type="entry name" value="CHP02680"/>
</dbReference>
<evidence type="ECO:0000256" key="1">
    <source>
        <dbReference type="SAM" id="Coils"/>
    </source>
</evidence>
<dbReference type="Pfam" id="PF13558">
    <property type="entry name" value="SbcC_Walker_B"/>
    <property type="match status" value="1"/>
</dbReference>
<dbReference type="Gene3D" id="3.40.50.300">
    <property type="entry name" value="P-loop containing nucleotide triphosphate hydrolases"/>
    <property type="match status" value="1"/>
</dbReference>
<comment type="caution">
    <text evidence="3">The sequence shown here is derived from an EMBL/GenBank/DDBJ whole genome shotgun (WGS) entry which is preliminary data.</text>
</comment>
<dbReference type="RefSeq" id="WP_190921600.1">
    <property type="nucleotide sequence ID" value="NZ_JACXIZ010000070.1"/>
</dbReference>
<feature type="region of interest" description="Disordered" evidence="2">
    <location>
        <begin position="1"/>
        <end position="20"/>
    </location>
</feature>
<keyword evidence="1" id="KW-0175">Coiled coil</keyword>
<keyword evidence="4" id="KW-1185">Reference proteome</keyword>
<feature type="coiled-coil region" evidence="1">
    <location>
        <begin position="364"/>
        <end position="423"/>
    </location>
</feature>
<name>A0A927BX48_9BACL</name>
<gene>
    <name evidence="3" type="ORF">IDH44_25255</name>
</gene>
<proteinExistence type="predicted"/>
<dbReference type="InterPro" id="IPR027417">
    <property type="entry name" value="P-loop_NTPase"/>
</dbReference>